<organism evidence="1 2">
    <name type="scientific">Laodelphax striatellus</name>
    <name type="common">Small brown planthopper</name>
    <name type="synonym">Delphax striatella</name>
    <dbReference type="NCBI Taxonomy" id="195883"/>
    <lineage>
        <taxon>Eukaryota</taxon>
        <taxon>Metazoa</taxon>
        <taxon>Ecdysozoa</taxon>
        <taxon>Arthropoda</taxon>
        <taxon>Hexapoda</taxon>
        <taxon>Insecta</taxon>
        <taxon>Pterygota</taxon>
        <taxon>Neoptera</taxon>
        <taxon>Paraneoptera</taxon>
        <taxon>Hemiptera</taxon>
        <taxon>Auchenorrhyncha</taxon>
        <taxon>Fulgoroidea</taxon>
        <taxon>Delphacidae</taxon>
        <taxon>Criomorphinae</taxon>
        <taxon>Laodelphax</taxon>
    </lineage>
</organism>
<reference evidence="1 2" key="1">
    <citation type="journal article" date="2017" name="Gigascience">
        <title>Genome sequence of the small brown planthopper, Laodelphax striatellus.</title>
        <authorList>
            <person name="Zhu J."/>
            <person name="Jiang F."/>
            <person name="Wang X."/>
            <person name="Yang P."/>
            <person name="Bao Y."/>
            <person name="Zhao W."/>
            <person name="Wang W."/>
            <person name="Lu H."/>
            <person name="Wang Q."/>
            <person name="Cui N."/>
            <person name="Li J."/>
            <person name="Chen X."/>
            <person name="Luo L."/>
            <person name="Yu J."/>
            <person name="Kang L."/>
            <person name="Cui F."/>
        </authorList>
    </citation>
    <scope>NUCLEOTIDE SEQUENCE [LARGE SCALE GENOMIC DNA]</scope>
    <source>
        <strain evidence="1">Lst14</strain>
    </source>
</reference>
<accession>A0A482XDR0</accession>
<dbReference type="SMR" id="A0A482XDR0"/>
<dbReference type="InParanoid" id="A0A482XDR0"/>
<proteinExistence type="predicted"/>
<dbReference type="AlphaFoldDB" id="A0A482XDR0"/>
<gene>
    <name evidence="1" type="ORF">LSTR_LSTR007286</name>
</gene>
<keyword evidence="2" id="KW-1185">Reference proteome</keyword>
<protein>
    <submittedName>
        <fullName evidence="1">Uncharacterized protein</fullName>
    </submittedName>
</protein>
<comment type="caution">
    <text evidence="1">The sequence shown here is derived from an EMBL/GenBank/DDBJ whole genome shotgun (WGS) entry which is preliminary data.</text>
</comment>
<evidence type="ECO:0000313" key="1">
    <source>
        <dbReference type="EMBL" id="RZF44014.1"/>
    </source>
</evidence>
<dbReference type="EMBL" id="QKKF02011778">
    <property type="protein sequence ID" value="RZF44014.1"/>
    <property type="molecule type" value="Genomic_DNA"/>
</dbReference>
<evidence type="ECO:0000313" key="2">
    <source>
        <dbReference type="Proteomes" id="UP000291343"/>
    </source>
</evidence>
<sequence length="111" mass="12672">MTCSALTSTDISAAILLFSVIKVVPERPLRGYHVQYMADGELLDTGYPYYYIDRLGGVDGIALTESPTTYVLAYLVLVDCRVAALCVSLLKRKSEEEEEEKKYEEERRRRR</sequence>
<dbReference type="Proteomes" id="UP000291343">
    <property type="component" value="Unassembled WGS sequence"/>
</dbReference>
<name>A0A482XDR0_LAOST</name>